<name>A0ACB9GBB1_CICIN</name>
<accession>A0ACB9GBB1</accession>
<protein>
    <submittedName>
        <fullName evidence="1">Uncharacterized protein</fullName>
    </submittedName>
</protein>
<organism evidence="1 2">
    <name type="scientific">Cichorium intybus</name>
    <name type="common">Chicory</name>
    <dbReference type="NCBI Taxonomy" id="13427"/>
    <lineage>
        <taxon>Eukaryota</taxon>
        <taxon>Viridiplantae</taxon>
        <taxon>Streptophyta</taxon>
        <taxon>Embryophyta</taxon>
        <taxon>Tracheophyta</taxon>
        <taxon>Spermatophyta</taxon>
        <taxon>Magnoliopsida</taxon>
        <taxon>eudicotyledons</taxon>
        <taxon>Gunneridae</taxon>
        <taxon>Pentapetalae</taxon>
        <taxon>asterids</taxon>
        <taxon>campanulids</taxon>
        <taxon>Asterales</taxon>
        <taxon>Asteraceae</taxon>
        <taxon>Cichorioideae</taxon>
        <taxon>Cichorieae</taxon>
        <taxon>Cichoriinae</taxon>
        <taxon>Cichorium</taxon>
    </lineage>
</organism>
<sequence>MMKRCELCKSTAKVYCESDMASLCWSCDAKVHSANFLVARHSRSLLCQICQSPTPWSASGEKLWPSTASICGRCVVEDISDNDDEIGTEGDDEFDGNDYGDELESEVSVDENDNQVVPWSSTPPPPAASSSSSEGRSIADGGVSLKRKRQSFSDLTSEDDVDCSSANINHLTPSSRMPEPDETTSLRSTQSISETTAGKLKRIHRHNIISGDYICAPVDSPIKSTGTVELDLNLSL</sequence>
<comment type="caution">
    <text evidence="1">The sequence shown here is derived from an EMBL/GenBank/DDBJ whole genome shotgun (WGS) entry which is preliminary data.</text>
</comment>
<gene>
    <name evidence="1" type="ORF">L2E82_10763</name>
</gene>
<reference evidence="2" key="1">
    <citation type="journal article" date="2022" name="Mol. Ecol. Resour.">
        <title>The genomes of chicory, endive, great burdock and yacon provide insights into Asteraceae palaeo-polyploidization history and plant inulin production.</title>
        <authorList>
            <person name="Fan W."/>
            <person name="Wang S."/>
            <person name="Wang H."/>
            <person name="Wang A."/>
            <person name="Jiang F."/>
            <person name="Liu H."/>
            <person name="Zhao H."/>
            <person name="Xu D."/>
            <person name="Zhang Y."/>
        </authorList>
    </citation>
    <scope>NUCLEOTIDE SEQUENCE [LARGE SCALE GENOMIC DNA]</scope>
    <source>
        <strain evidence="2">cv. Punajuju</strain>
    </source>
</reference>
<dbReference type="EMBL" id="CM042010">
    <property type="protein sequence ID" value="KAI3780773.1"/>
    <property type="molecule type" value="Genomic_DNA"/>
</dbReference>
<evidence type="ECO:0000313" key="2">
    <source>
        <dbReference type="Proteomes" id="UP001055811"/>
    </source>
</evidence>
<proteinExistence type="predicted"/>
<keyword evidence="2" id="KW-1185">Reference proteome</keyword>
<dbReference type="Proteomes" id="UP001055811">
    <property type="component" value="Linkage Group LG02"/>
</dbReference>
<evidence type="ECO:0000313" key="1">
    <source>
        <dbReference type="EMBL" id="KAI3780773.1"/>
    </source>
</evidence>
<reference evidence="1 2" key="2">
    <citation type="journal article" date="2022" name="Mol. Ecol. Resour.">
        <title>The genomes of chicory, endive, great burdock and yacon provide insights into Asteraceae paleo-polyploidization history and plant inulin production.</title>
        <authorList>
            <person name="Fan W."/>
            <person name="Wang S."/>
            <person name="Wang H."/>
            <person name="Wang A."/>
            <person name="Jiang F."/>
            <person name="Liu H."/>
            <person name="Zhao H."/>
            <person name="Xu D."/>
            <person name="Zhang Y."/>
        </authorList>
    </citation>
    <scope>NUCLEOTIDE SEQUENCE [LARGE SCALE GENOMIC DNA]</scope>
    <source>
        <strain evidence="2">cv. Punajuju</strain>
        <tissue evidence="1">Leaves</tissue>
    </source>
</reference>